<dbReference type="HOGENOM" id="CLU_094893_0_0_7"/>
<dbReference type="InterPro" id="IPR050109">
    <property type="entry name" value="HTH-type_TetR-like_transc_reg"/>
</dbReference>
<keyword evidence="1" id="KW-0238">DNA-binding</keyword>
<organism evidence="4 5">
    <name type="scientific">Desulfosudis oleivorans (strain DSM 6200 / JCM 39069 / Hxd3)</name>
    <name type="common">Desulfococcus oleovorans</name>
    <dbReference type="NCBI Taxonomy" id="96561"/>
    <lineage>
        <taxon>Bacteria</taxon>
        <taxon>Pseudomonadati</taxon>
        <taxon>Thermodesulfobacteriota</taxon>
        <taxon>Desulfobacteria</taxon>
        <taxon>Desulfobacterales</taxon>
        <taxon>Desulfosudaceae</taxon>
        <taxon>Desulfosudis</taxon>
    </lineage>
</organism>
<dbReference type="EMBL" id="CP000859">
    <property type="protein sequence ID" value="ABW67119.1"/>
    <property type="molecule type" value="Genomic_DNA"/>
</dbReference>
<feature type="domain" description="HTH tetR-type" evidence="3">
    <location>
        <begin position="30"/>
        <end position="75"/>
    </location>
</feature>
<keyword evidence="5" id="KW-1185">Reference proteome</keyword>
<evidence type="ECO:0000313" key="5">
    <source>
        <dbReference type="Proteomes" id="UP000008561"/>
    </source>
</evidence>
<sequence length="231" mass="26555">MKQTKKKAKPKVPVAAEETGSKGEATRQKIIAAARKVFTRHPYHAASIRMIGEEGGFDYSIIHHYFTKAELFRAVARQLYEELVTAYREWIDGVEHLTPTEGLKIYLDRSLDYLFEHPDVMEVLTQNAGHMKIDPDPPGFDFFTRYFREIEAIFIEKISVLTMQPELSMWSYTMMALHTAFVGSATYHGKALGMDPQSKEYREWVKEALLSLFAPPLEKFIEAAVENRRSS</sequence>
<evidence type="ECO:0000256" key="1">
    <source>
        <dbReference type="ARBA" id="ARBA00023125"/>
    </source>
</evidence>
<accession>A8ZYB2</accession>
<dbReference type="InterPro" id="IPR001647">
    <property type="entry name" value="HTH_TetR"/>
</dbReference>
<dbReference type="InterPro" id="IPR009057">
    <property type="entry name" value="Homeodomain-like_sf"/>
</dbReference>
<name>A8ZYB2_DESOH</name>
<dbReference type="eggNOG" id="COG1309">
    <property type="taxonomic scope" value="Bacteria"/>
</dbReference>
<dbReference type="Pfam" id="PF00440">
    <property type="entry name" value="TetR_N"/>
    <property type="match status" value="1"/>
</dbReference>
<dbReference type="PANTHER" id="PTHR30328:SF54">
    <property type="entry name" value="HTH-TYPE TRANSCRIPTIONAL REPRESSOR SCO4008"/>
    <property type="match status" value="1"/>
</dbReference>
<dbReference type="Gene3D" id="1.10.10.60">
    <property type="entry name" value="Homeodomain-like"/>
    <property type="match status" value="1"/>
</dbReference>
<reference evidence="4 5" key="1">
    <citation type="submission" date="2007-10" db="EMBL/GenBank/DDBJ databases">
        <title>Complete sequence of Desulfococcus oleovorans Hxd3.</title>
        <authorList>
            <consortium name="US DOE Joint Genome Institute"/>
            <person name="Copeland A."/>
            <person name="Lucas S."/>
            <person name="Lapidus A."/>
            <person name="Barry K."/>
            <person name="Glavina del Rio T."/>
            <person name="Dalin E."/>
            <person name="Tice H."/>
            <person name="Pitluck S."/>
            <person name="Kiss H."/>
            <person name="Brettin T."/>
            <person name="Bruce D."/>
            <person name="Detter J.C."/>
            <person name="Han C."/>
            <person name="Schmutz J."/>
            <person name="Larimer F."/>
            <person name="Land M."/>
            <person name="Hauser L."/>
            <person name="Kyrpides N."/>
            <person name="Kim E."/>
            <person name="Wawrik B."/>
            <person name="Richardson P."/>
        </authorList>
    </citation>
    <scope>NUCLEOTIDE SEQUENCE [LARGE SCALE GENOMIC DNA]</scope>
    <source>
        <strain evidence="5">DSM 6200 / JCM 39069 / Hxd3</strain>
    </source>
</reference>
<feature type="compositionally biased region" description="Basic residues" evidence="2">
    <location>
        <begin position="1"/>
        <end position="10"/>
    </location>
</feature>
<dbReference type="AlphaFoldDB" id="A8ZYB2"/>
<evidence type="ECO:0000313" key="4">
    <source>
        <dbReference type="EMBL" id="ABW67119.1"/>
    </source>
</evidence>
<dbReference type="STRING" id="96561.Dole_1313"/>
<dbReference type="Proteomes" id="UP000008561">
    <property type="component" value="Chromosome"/>
</dbReference>
<dbReference type="GO" id="GO:0003677">
    <property type="term" value="F:DNA binding"/>
    <property type="evidence" value="ECO:0007669"/>
    <property type="project" value="UniProtKB-KW"/>
</dbReference>
<evidence type="ECO:0000256" key="2">
    <source>
        <dbReference type="SAM" id="MobiDB-lite"/>
    </source>
</evidence>
<dbReference type="SUPFAM" id="SSF46689">
    <property type="entry name" value="Homeodomain-like"/>
    <property type="match status" value="1"/>
</dbReference>
<protein>
    <submittedName>
        <fullName evidence="4">Transcriptional regulator, TetR family</fullName>
    </submittedName>
</protein>
<proteinExistence type="predicted"/>
<dbReference type="OrthoDB" id="5421083at2"/>
<evidence type="ECO:0000259" key="3">
    <source>
        <dbReference type="Pfam" id="PF00440"/>
    </source>
</evidence>
<dbReference type="Gene3D" id="1.10.357.10">
    <property type="entry name" value="Tetracycline Repressor, domain 2"/>
    <property type="match status" value="1"/>
</dbReference>
<dbReference type="PANTHER" id="PTHR30328">
    <property type="entry name" value="TRANSCRIPTIONAL REPRESSOR"/>
    <property type="match status" value="1"/>
</dbReference>
<gene>
    <name evidence="4" type="ordered locus">Dole_1313</name>
</gene>
<dbReference type="KEGG" id="dol:Dole_1313"/>
<feature type="region of interest" description="Disordered" evidence="2">
    <location>
        <begin position="1"/>
        <end position="21"/>
    </location>
</feature>
<dbReference type="RefSeq" id="WP_012174736.1">
    <property type="nucleotide sequence ID" value="NC_009943.1"/>
</dbReference>